<dbReference type="RefSeq" id="WP_139332984.1">
    <property type="nucleotide sequence ID" value="NZ_FTOA01000007.1"/>
</dbReference>
<dbReference type="FunFam" id="1.10.760.10:FF:000020">
    <property type="entry name" value="Cytochrome c peroxidase"/>
    <property type="match status" value="1"/>
</dbReference>
<dbReference type="GO" id="GO:0020037">
    <property type="term" value="F:heme binding"/>
    <property type="evidence" value="ECO:0007669"/>
    <property type="project" value="InterPro"/>
</dbReference>
<comment type="subcellular location">
    <subcellularLocation>
        <location evidence="1">Periplasm</location>
    </subcellularLocation>
</comment>
<dbReference type="GO" id="GO:0042597">
    <property type="term" value="C:periplasmic space"/>
    <property type="evidence" value="ECO:0007669"/>
    <property type="project" value="UniProtKB-SubCell"/>
</dbReference>
<comment type="PTM">
    <text evidence="8">Binds 2 heme groups per subunit.</text>
</comment>
<evidence type="ECO:0000256" key="3">
    <source>
        <dbReference type="ARBA" id="ARBA00022723"/>
    </source>
</evidence>
<evidence type="ECO:0000256" key="6">
    <source>
        <dbReference type="ARBA" id="ARBA00023002"/>
    </source>
</evidence>
<dbReference type="GO" id="GO:0046872">
    <property type="term" value="F:metal ion binding"/>
    <property type="evidence" value="ECO:0007669"/>
    <property type="project" value="UniProtKB-KW"/>
</dbReference>
<feature type="domain" description="Cytochrome c" evidence="11">
    <location>
        <begin position="58"/>
        <end position="166"/>
    </location>
</feature>
<evidence type="ECO:0000256" key="8">
    <source>
        <dbReference type="PIRSR" id="PIRSR000294-1"/>
    </source>
</evidence>
<dbReference type="InterPro" id="IPR026259">
    <property type="entry name" value="MauG/Cytc_peroxidase"/>
</dbReference>
<feature type="binding site" description="covalent" evidence="8">
    <location>
        <position position="226"/>
    </location>
    <ligand>
        <name>heme c</name>
        <dbReference type="ChEBI" id="CHEBI:61717"/>
        <label>2</label>
    </ligand>
</feature>
<sequence length="355" mass="37669">MRSHVMGLSVAMVAVAALAPLAPAVAADDATLMKQANEQFKPVPATIPEIKGNAVTHDRIDLGRMLFFETRLSKSHLLSCNTCHNLSMGGDDNLETSIGHGWQKGPRNAPTALNAVLNTAQFWDGRAEDLKAQAKGPVQAGVEMASTPALVEATLLSMPAYVEKFTTAFPGEKAPVNFDNMAKAIEAFEATLMTPASPFDQFLQGDANALTAEQKTGLGLFMDKGCVACHNGVNLGGNGYYPFGVVERPGADVLPVADKGRFAVTKTASEEYVFRAAPLRNVALTAPYFHSGKVWDLEQAVAIMGSSQLGETLKADEIKAITAFLTSLTGEQPRVELPILPTSTATTPKPAPMTP</sequence>
<keyword evidence="5" id="KW-0574">Periplasm</keyword>
<keyword evidence="2 8" id="KW-0349">Heme</keyword>
<dbReference type="AlphaFoldDB" id="A0A1N7PJP1"/>
<organism evidence="12 13">
    <name type="scientific">Insolitispirillum peregrinum</name>
    <dbReference type="NCBI Taxonomy" id="80876"/>
    <lineage>
        <taxon>Bacteria</taxon>
        <taxon>Pseudomonadati</taxon>
        <taxon>Pseudomonadota</taxon>
        <taxon>Alphaproteobacteria</taxon>
        <taxon>Rhodospirillales</taxon>
        <taxon>Novispirillaceae</taxon>
        <taxon>Insolitispirillum</taxon>
    </lineage>
</organism>
<proteinExistence type="predicted"/>
<evidence type="ECO:0000256" key="5">
    <source>
        <dbReference type="ARBA" id="ARBA00022764"/>
    </source>
</evidence>
<dbReference type="GO" id="GO:0004130">
    <property type="term" value="F:cytochrome-c peroxidase activity"/>
    <property type="evidence" value="ECO:0007669"/>
    <property type="project" value="TreeGrafter"/>
</dbReference>
<comment type="cofactor">
    <cofactor evidence="8">
        <name>heme</name>
        <dbReference type="ChEBI" id="CHEBI:30413"/>
    </cofactor>
    <text evidence="8">Binds 2 heme groups.</text>
</comment>
<keyword evidence="4 10" id="KW-0732">Signal</keyword>
<dbReference type="InterPro" id="IPR051395">
    <property type="entry name" value="Cytochrome_c_Peroxidase/MauG"/>
</dbReference>
<dbReference type="PANTHER" id="PTHR30600">
    <property type="entry name" value="CYTOCHROME C PEROXIDASE-RELATED"/>
    <property type="match status" value="1"/>
</dbReference>
<dbReference type="InterPro" id="IPR009056">
    <property type="entry name" value="Cyt_c-like_dom"/>
</dbReference>
<keyword evidence="12" id="KW-0575">Peroxidase</keyword>
<evidence type="ECO:0000256" key="7">
    <source>
        <dbReference type="ARBA" id="ARBA00023004"/>
    </source>
</evidence>
<evidence type="ECO:0000256" key="9">
    <source>
        <dbReference type="PIRSR" id="PIRSR000294-2"/>
    </source>
</evidence>
<gene>
    <name evidence="12" type="ORF">SAMN05421779_10716</name>
</gene>
<evidence type="ECO:0000256" key="1">
    <source>
        <dbReference type="ARBA" id="ARBA00004418"/>
    </source>
</evidence>
<dbReference type="PIRSF" id="PIRSF000294">
    <property type="entry name" value="Cytochrome-c_peroxidase"/>
    <property type="match status" value="1"/>
</dbReference>
<dbReference type="SUPFAM" id="SSF46626">
    <property type="entry name" value="Cytochrome c"/>
    <property type="match status" value="2"/>
</dbReference>
<dbReference type="PROSITE" id="PS51007">
    <property type="entry name" value="CYTC"/>
    <property type="match status" value="2"/>
</dbReference>
<feature type="binding site" description="axial binding residue" evidence="9">
    <location>
        <position position="230"/>
    </location>
    <ligand>
        <name>heme c</name>
        <dbReference type="ChEBI" id="CHEBI:61717"/>
        <label>2</label>
    </ligand>
    <ligandPart>
        <name>Fe</name>
        <dbReference type="ChEBI" id="CHEBI:18248"/>
    </ligandPart>
</feature>
<feature type="binding site" description="covalent" evidence="8">
    <location>
        <position position="229"/>
    </location>
    <ligand>
        <name>heme c</name>
        <dbReference type="ChEBI" id="CHEBI:61717"/>
        <label>2</label>
    </ligand>
</feature>
<dbReference type="Proteomes" id="UP000185678">
    <property type="component" value="Unassembled WGS sequence"/>
</dbReference>
<keyword evidence="6" id="KW-0560">Oxidoreductase</keyword>
<evidence type="ECO:0000313" key="12">
    <source>
        <dbReference type="EMBL" id="SIT10802.1"/>
    </source>
</evidence>
<dbReference type="InterPro" id="IPR036909">
    <property type="entry name" value="Cyt_c-like_dom_sf"/>
</dbReference>
<feature type="binding site" description="axial binding residue" evidence="9">
    <location>
        <position position="100"/>
    </location>
    <ligand>
        <name>heme c</name>
        <dbReference type="ChEBI" id="CHEBI:61717"/>
        <label>1</label>
    </ligand>
    <ligandPart>
        <name>Fe</name>
        <dbReference type="ChEBI" id="CHEBI:18248"/>
    </ligandPart>
</feature>
<evidence type="ECO:0000256" key="10">
    <source>
        <dbReference type="SAM" id="SignalP"/>
    </source>
</evidence>
<dbReference type="STRING" id="80876.SAMN05421779_10716"/>
<keyword evidence="3 9" id="KW-0479">Metal-binding</keyword>
<dbReference type="Pfam" id="PF03150">
    <property type="entry name" value="CCP_MauG"/>
    <property type="match status" value="1"/>
</dbReference>
<keyword evidence="13" id="KW-1185">Reference proteome</keyword>
<dbReference type="PANTHER" id="PTHR30600:SF7">
    <property type="entry name" value="CYTOCHROME C PEROXIDASE-RELATED"/>
    <property type="match status" value="1"/>
</dbReference>
<feature type="chain" id="PRO_5012907652" evidence="10">
    <location>
        <begin position="27"/>
        <end position="355"/>
    </location>
</feature>
<dbReference type="GO" id="GO:0009055">
    <property type="term" value="F:electron transfer activity"/>
    <property type="evidence" value="ECO:0007669"/>
    <property type="project" value="InterPro"/>
</dbReference>
<keyword evidence="7 9" id="KW-0408">Iron</keyword>
<dbReference type="InterPro" id="IPR004852">
    <property type="entry name" value="Di-haem_cyt_c_peroxidsae"/>
</dbReference>
<feature type="binding site" description="covalent" evidence="8">
    <location>
        <position position="80"/>
    </location>
    <ligand>
        <name>heme c</name>
        <dbReference type="ChEBI" id="CHEBI:61717"/>
        <label>1</label>
    </ligand>
</feature>
<feature type="binding site" description="covalent" evidence="8">
    <location>
        <position position="83"/>
    </location>
    <ligand>
        <name>heme c</name>
        <dbReference type="ChEBI" id="CHEBI:61717"/>
        <label>1</label>
    </ligand>
</feature>
<evidence type="ECO:0000256" key="4">
    <source>
        <dbReference type="ARBA" id="ARBA00022729"/>
    </source>
</evidence>
<reference evidence="12 13" key="1">
    <citation type="submission" date="2017-01" db="EMBL/GenBank/DDBJ databases">
        <authorList>
            <person name="Mah S.A."/>
            <person name="Swanson W.J."/>
            <person name="Moy G.W."/>
            <person name="Vacquier V.D."/>
        </authorList>
    </citation>
    <scope>NUCLEOTIDE SEQUENCE [LARGE SCALE GENOMIC DNA]</scope>
    <source>
        <strain evidence="12 13">DSM 11589</strain>
    </source>
</reference>
<feature type="binding site" description="axial binding residue" evidence="9">
    <location>
        <position position="304"/>
    </location>
    <ligand>
        <name>heme c</name>
        <dbReference type="ChEBI" id="CHEBI:61717"/>
        <label>2</label>
    </ligand>
    <ligandPart>
        <name>Fe</name>
        <dbReference type="ChEBI" id="CHEBI:18248"/>
    </ligandPart>
</feature>
<feature type="domain" description="Cytochrome c" evidence="11">
    <location>
        <begin position="212"/>
        <end position="329"/>
    </location>
</feature>
<name>A0A1N7PJP1_9PROT</name>
<feature type="binding site" description="axial binding residue" evidence="9">
    <location>
        <position position="84"/>
    </location>
    <ligand>
        <name>heme c</name>
        <dbReference type="ChEBI" id="CHEBI:61717"/>
        <label>1</label>
    </ligand>
    <ligandPart>
        <name>Fe</name>
        <dbReference type="ChEBI" id="CHEBI:18248"/>
    </ligandPart>
</feature>
<protein>
    <submittedName>
        <fullName evidence="12">Cytochrome c peroxidase</fullName>
    </submittedName>
</protein>
<feature type="signal peptide" evidence="10">
    <location>
        <begin position="1"/>
        <end position="26"/>
    </location>
</feature>
<evidence type="ECO:0000259" key="11">
    <source>
        <dbReference type="PROSITE" id="PS51007"/>
    </source>
</evidence>
<dbReference type="Gene3D" id="1.10.760.10">
    <property type="entry name" value="Cytochrome c-like domain"/>
    <property type="match status" value="2"/>
</dbReference>
<dbReference type="OrthoDB" id="9805202at2"/>
<evidence type="ECO:0000313" key="13">
    <source>
        <dbReference type="Proteomes" id="UP000185678"/>
    </source>
</evidence>
<dbReference type="EMBL" id="FTOA01000007">
    <property type="protein sequence ID" value="SIT10802.1"/>
    <property type="molecule type" value="Genomic_DNA"/>
</dbReference>
<evidence type="ECO:0000256" key="2">
    <source>
        <dbReference type="ARBA" id="ARBA00022617"/>
    </source>
</evidence>
<accession>A0A1N7PJP1</accession>